<feature type="domain" description="TET-Associated Glycosyltransferase" evidence="1">
    <location>
        <begin position="10"/>
        <end position="226"/>
    </location>
</feature>
<dbReference type="InterPro" id="IPR049100">
    <property type="entry name" value="TAGT"/>
</dbReference>
<name>A0A5D3EHV4_9BACE</name>
<comment type="caution">
    <text evidence="2">The sequence shown here is derived from an EMBL/GenBank/DDBJ whole genome shotgun (WGS) entry which is preliminary data.</text>
</comment>
<accession>A0A5D3EHV4</accession>
<gene>
    <name evidence="2" type="ORF">FNJ60_00425</name>
</gene>
<reference evidence="2 3" key="1">
    <citation type="submission" date="2019-07" db="EMBL/GenBank/DDBJ databases">
        <title>Draft Genome Sequences of Bacteroides pyogenes Strains Isolated from the Uterus Holstein Dairy Cows with Metritis.</title>
        <authorList>
            <person name="Cunha F."/>
            <person name="Galvao K.N."/>
            <person name="Jeon S.J."/>
            <person name="Jeong K.C."/>
        </authorList>
    </citation>
    <scope>NUCLEOTIDE SEQUENCE [LARGE SCALE GENOMIC DNA]</scope>
    <source>
        <strain evidence="2 3">KG-31</strain>
    </source>
</reference>
<sequence length="284" mass="32634">MMRNNSFVALILTHGRPDKVYTVKTLRKCGYTGDIILVVDNEDRTVDEYKKKYDDVYVFDKKAVASQIDEGDNFNDRRAIIYARNVAFDIAKERGYRYFIELDDDYMEFSYTYNRDGEMKQRSIYNLDRVFDALVDFKNSTGAITVALAQRGDFVGGKGNNIVRGEILKRKAMNSFICDTERPFEFFGKINEDVNTYTVLGGRGELFFQVPHVSLNQMTTQQSDGGMTDIYLDSGTYVKSFYTVMYAPSCTKIRPMGAVYPRLHHSINWNNAVPKIVPESIKKI</sequence>
<keyword evidence="3" id="KW-1185">Reference proteome</keyword>
<dbReference type="AlphaFoldDB" id="A0A5D3EHV4"/>
<evidence type="ECO:0000313" key="2">
    <source>
        <dbReference type="EMBL" id="TYK35613.1"/>
    </source>
</evidence>
<evidence type="ECO:0000313" key="3">
    <source>
        <dbReference type="Proteomes" id="UP000324383"/>
    </source>
</evidence>
<dbReference type="InterPro" id="IPR029044">
    <property type="entry name" value="Nucleotide-diphossugar_trans"/>
</dbReference>
<dbReference type="EMBL" id="VKLW01000001">
    <property type="protein sequence ID" value="TYK35613.1"/>
    <property type="molecule type" value="Genomic_DNA"/>
</dbReference>
<dbReference type="Proteomes" id="UP000324383">
    <property type="component" value="Unassembled WGS sequence"/>
</dbReference>
<proteinExistence type="predicted"/>
<organism evidence="2 3">
    <name type="scientific">Bacteroides pyogenes</name>
    <dbReference type="NCBI Taxonomy" id="310300"/>
    <lineage>
        <taxon>Bacteria</taxon>
        <taxon>Pseudomonadati</taxon>
        <taxon>Bacteroidota</taxon>
        <taxon>Bacteroidia</taxon>
        <taxon>Bacteroidales</taxon>
        <taxon>Bacteroidaceae</taxon>
        <taxon>Bacteroides</taxon>
    </lineage>
</organism>
<dbReference type="SUPFAM" id="SSF53448">
    <property type="entry name" value="Nucleotide-diphospho-sugar transferases"/>
    <property type="match status" value="1"/>
</dbReference>
<dbReference type="Pfam" id="PF20691">
    <property type="entry name" value="TAGT"/>
    <property type="match status" value="1"/>
</dbReference>
<evidence type="ECO:0000259" key="1">
    <source>
        <dbReference type="Pfam" id="PF20691"/>
    </source>
</evidence>
<protein>
    <recommendedName>
        <fullName evidence="1">TET-Associated Glycosyltransferase domain-containing protein</fullName>
    </recommendedName>
</protein>